<protein>
    <submittedName>
        <fullName evidence="13">Uncharacterized protein</fullName>
    </submittedName>
</protein>
<dbReference type="InterPro" id="IPR001873">
    <property type="entry name" value="ENaC"/>
</dbReference>
<evidence type="ECO:0000313" key="14">
    <source>
        <dbReference type="Proteomes" id="UP001153148"/>
    </source>
</evidence>
<evidence type="ECO:0000256" key="4">
    <source>
        <dbReference type="ARBA" id="ARBA00022461"/>
    </source>
</evidence>
<keyword evidence="14" id="KW-1185">Reference proteome</keyword>
<evidence type="ECO:0000256" key="11">
    <source>
        <dbReference type="ARBA" id="ARBA00023303"/>
    </source>
</evidence>
<keyword evidence="4 12" id="KW-0894">Sodium channel</keyword>
<evidence type="ECO:0000313" key="13">
    <source>
        <dbReference type="EMBL" id="CAG2057386.1"/>
    </source>
</evidence>
<evidence type="ECO:0000256" key="7">
    <source>
        <dbReference type="ARBA" id="ARBA00023053"/>
    </source>
</evidence>
<sequence>MAGYTIQQNHGSWKDEAGNEGTNCGITVYVLSNGDVPLYNTPLDHKITAKLGTITRKKIAINDVNNVPEVRYVSASQRRCRFHEENSLTTYPAYSYSACVVECRLRAQLHLCNCTTHFFPHFGTSSKRSRGVKLSLLKFSGCVVSLAKDYFQLWASPAHNCDNKVSYSPTALELGQPFRVFVPFVVDFPGFDPHLPAATFTFGSMWWVELRALTLTPIPSICLRPELYKAVQSRTELFST</sequence>
<comment type="similarity">
    <text evidence="2 12">Belongs to the amiloride-sensitive sodium channel (TC 1.A.6) family.</text>
</comment>
<dbReference type="Gene3D" id="1.10.287.820">
    <property type="entry name" value="Acid-sensing ion channel domain"/>
    <property type="match status" value="1"/>
</dbReference>
<evidence type="ECO:0000256" key="5">
    <source>
        <dbReference type="ARBA" id="ARBA00022692"/>
    </source>
</evidence>
<evidence type="ECO:0000256" key="9">
    <source>
        <dbReference type="ARBA" id="ARBA00023136"/>
    </source>
</evidence>
<dbReference type="EMBL" id="CAJPIN010005332">
    <property type="protein sequence ID" value="CAG2057386.1"/>
    <property type="molecule type" value="Genomic_DNA"/>
</dbReference>
<keyword evidence="6" id="KW-1133">Transmembrane helix</keyword>
<evidence type="ECO:0000256" key="3">
    <source>
        <dbReference type="ARBA" id="ARBA00022448"/>
    </source>
</evidence>
<evidence type="ECO:0000256" key="10">
    <source>
        <dbReference type="ARBA" id="ARBA00023201"/>
    </source>
</evidence>
<evidence type="ECO:0000256" key="6">
    <source>
        <dbReference type="ARBA" id="ARBA00022989"/>
    </source>
</evidence>
<evidence type="ECO:0000256" key="12">
    <source>
        <dbReference type="RuleBase" id="RU000679"/>
    </source>
</evidence>
<keyword evidence="11 12" id="KW-0407">Ion channel</keyword>
<name>A0ABN7NRB2_TIMPD</name>
<keyword evidence="7" id="KW-0915">Sodium</keyword>
<keyword evidence="5 12" id="KW-0812">Transmembrane</keyword>
<keyword evidence="3 12" id="KW-0813">Transport</keyword>
<accession>A0ABN7NRB2</accession>
<evidence type="ECO:0000256" key="1">
    <source>
        <dbReference type="ARBA" id="ARBA00004141"/>
    </source>
</evidence>
<evidence type="ECO:0000256" key="8">
    <source>
        <dbReference type="ARBA" id="ARBA00023065"/>
    </source>
</evidence>
<keyword evidence="8 12" id="KW-0406">Ion transport</keyword>
<comment type="subcellular location">
    <subcellularLocation>
        <location evidence="1">Membrane</location>
        <topology evidence="1">Multi-pass membrane protein</topology>
    </subcellularLocation>
</comment>
<organism evidence="13 14">
    <name type="scientific">Timema podura</name>
    <name type="common">Walking stick</name>
    <dbReference type="NCBI Taxonomy" id="61482"/>
    <lineage>
        <taxon>Eukaryota</taxon>
        <taxon>Metazoa</taxon>
        <taxon>Ecdysozoa</taxon>
        <taxon>Arthropoda</taxon>
        <taxon>Hexapoda</taxon>
        <taxon>Insecta</taxon>
        <taxon>Pterygota</taxon>
        <taxon>Neoptera</taxon>
        <taxon>Polyneoptera</taxon>
        <taxon>Phasmatodea</taxon>
        <taxon>Timematodea</taxon>
        <taxon>Timematoidea</taxon>
        <taxon>Timematidae</taxon>
        <taxon>Timema</taxon>
    </lineage>
</organism>
<reference evidence="13" key="1">
    <citation type="submission" date="2021-03" db="EMBL/GenBank/DDBJ databases">
        <authorList>
            <person name="Tran Van P."/>
        </authorList>
    </citation>
    <scope>NUCLEOTIDE SEQUENCE</scope>
</reference>
<comment type="caution">
    <text evidence="13">The sequence shown here is derived from an EMBL/GenBank/DDBJ whole genome shotgun (WGS) entry which is preliminary data.</text>
</comment>
<gene>
    <name evidence="13" type="ORF">TPAB3V08_LOCUS4365</name>
</gene>
<dbReference type="Pfam" id="PF00858">
    <property type="entry name" value="ASC"/>
    <property type="match status" value="1"/>
</dbReference>
<proteinExistence type="inferred from homology"/>
<dbReference type="Proteomes" id="UP001153148">
    <property type="component" value="Unassembled WGS sequence"/>
</dbReference>
<keyword evidence="9" id="KW-0472">Membrane</keyword>
<keyword evidence="10 12" id="KW-0739">Sodium transport</keyword>
<evidence type="ECO:0000256" key="2">
    <source>
        <dbReference type="ARBA" id="ARBA00007193"/>
    </source>
</evidence>